<dbReference type="GO" id="GO:0030150">
    <property type="term" value="P:protein import into mitochondrial matrix"/>
    <property type="evidence" value="ECO:0007669"/>
    <property type="project" value="TreeGrafter"/>
</dbReference>
<dbReference type="GO" id="GO:0051087">
    <property type="term" value="F:protein-folding chaperone binding"/>
    <property type="evidence" value="ECO:0007669"/>
    <property type="project" value="TreeGrafter"/>
</dbReference>
<dbReference type="GO" id="GO:0005739">
    <property type="term" value="C:mitochondrion"/>
    <property type="evidence" value="ECO:0007669"/>
    <property type="project" value="TreeGrafter"/>
</dbReference>
<feature type="domain" description="DNL-type" evidence="5">
    <location>
        <begin position="76"/>
        <end position="167"/>
    </location>
</feature>
<evidence type="ECO:0000313" key="6">
    <source>
        <dbReference type="EMBL" id="PBK65913.1"/>
    </source>
</evidence>
<evidence type="ECO:0000256" key="3">
    <source>
        <dbReference type="ARBA" id="ARBA00022833"/>
    </source>
</evidence>
<keyword evidence="3" id="KW-0862">Zinc</keyword>
<dbReference type="PROSITE" id="PS51501">
    <property type="entry name" value="ZF_DNL"/>
    <property type="match status" value="1"/>
</dbReference>
<dbReference type="EMBL" id="KZ293443">
    <property type="protein sequence ID" value="PBK65913.1"/>
    <property type="molecule type" value="Genomic_DNA"/>
</dbReference>
<proteinExistence type="predicted"/>
<dbReference type="InterPro" id="IPR007853">
    <property type="entry name" value="Znf_DNL-typ"/>
</dbReference>
<dbReference type="PANTHER" id="PTHR20922:SF13">
    <property type="entry name" value="DNL-TYPE ZINC FINGER PROTEIN"/>
    <property type="match status" value="1"/>
</dbReference>
<keyword evidence="1" id="KW-0479">Metal-binding</keyword>
<evidence type="ECO:0000256" key="4">
    <source>
        <dbReference type="PROSITE-ProRule" id="PRU00834"/>
    </source>
</evidence>
<dbReference type="Proteomes" id="UP000218334">
    <property type="component" value="Unassembled WGS sequence"/>
</dbReference>
<evidence type="ECO:0000313" key="7">
    <source>
        <dbReference type="Proteomes" id="UP000218334"/>
    </source>
</evidence>
<dbReference type="InterPro" id="IPR024158">
    <property type="entry name" value="Mt_import_TIM15"/>
</dbReference>
<dbReference type="GO" id="GO:0008270">
    <property type="term" value="F:zinc ion binding"/>
    <property type="evidence" value="ECO:0007669"/>
    <property type="project" value="UniProtKB-KW"/>
</dbReference>
<protein>
    <submittedName>
        <fullName evidence="6">Zf-DNL-domain-containing protein</fullName>
    </submittedName>
</protein>
<organism evidence="6 7">
    <name type="scientific">Armillaria solidipes</name>
    <dbReference type="NCBI Taxonomy" id="1076256"/>
    <lineage>
        <taxon>Eukaryota</taxon>
        <taxon>Fungi</taxon>
        <taxon>Dikarya</taxon>
        <taxon>Basidiomycota</taxon>
        <taxon>Agaricomycotina</taxon>
        <taxon>Agaricomycetes</taxon>
        <taxon>Agaricomycetidae</taxon>
        <taxon>Agaricales</taxon>
        <taxon>Marasmiineae</taxon>
        <taxon>Physalacriaceae</taxon>
        <taxon>Armillaria</taxon>
    </lineage>
</organism>
<dbReference type="PANTHER" id="PTHR20922">
    <property type="entry name" value="DNL-TYPE ZINC FINGER PROTEIN"/>
    <property type="match status" value="1"/>
</dbReference>
<reference evidence="7" key="1">
    <citation type="journal article" date="2017" name="Nat. Ecol. Evol.">
        <title>Genome expansion and lineage-specific genetic innovations in the forest pathogenic fungi Armillaria.</title>
        <authorList>
            <person name="Sipos G."/>
            <person name="Prasanna A.N."/>
            <person name="Walter M.C."/>
            <person name="O'Connor E."/>
            <person name="Balint B."/>
            <person name="Krizsan K."/>
            <person name="Kiss B."/>
            <person name="Hess J."/>
            <person name="Varga T."/>
            <person name="Slot J."/>
            <person name="Riley R."/>
            <person name="Boka B."/>
            <person name="Rigling D."/>
            <person name="Barry K."/>
            <person name="Lee J."/>
            <person name="Mihaltcheva S."/>
            <person name="LaButti K."/>
            <person name="Lipzen A."/>
            <person name="Waldron R."/>
            <person name="Moloney N.M."/>
            <person name="Sperisen C."/>
            <person name="Kredics L."/>
            <person name="Vagvoelgyi C."/>
            <person name="Patrignani A."/>
            <person name="Fitzpatrick D."/>
            <person name="Nagy I."/>
            <person name="Doyle S."/>
            <person name="Anderson J.B."/>
            <person name="Grigoriev I.V."/>
            <person name="Gueldener U."/>
            <person name="Muensterkoetter M."/>
            <person name="Nagy L.G."/>
        </authorList>
    </citation>
    <scope>NUCLEOTIDE SEQUENCE [LARGE SCALE GENOMIC DNA]</scope>
    <source>
        <strain evidence="7">28-4</strain>
    </source>
</reference>
<sequence>MLPSRLFRNTGIPPPLRSLLVPHASLPANVKVMFRLRLGGSRLQMASPFLNSRHYSTPITSSTETVTSQKLPEAMEPRLSMTFTCTAKDCGTRSSHEFSKRAYTKGIVIVQCPGCENRHLIADHLGWFKEGTEDGKLRTIEDLVKARGEKVKYGRVGMDGDIEYVDE</sequence>
<dbReference type="GO" id="GO:0050821">
    <property type="term" value="P:protein stabilization"/>
    <property type="evidence" value="ECO:0007669"/>
    <property type="project" value="TreeGrafter"/>
</dbReference>
<gene>
    <name evidence="6" type="ORF">ARMSODRAFT_989626</name>
</gene>
<dbReference type="Pfam" id="PF05180">
    <property type="entry name" value="zf-DNL"/>
    <property type="match status" value="1"/>
</dbReference>
<dbReference type="AlphaFoldDB" id="A0A2H3BPW3"/>
<name>A0A2H3BPW3_9AGAR</name>
<keyword evidence="7" id="KW-1185">Reference proteome</keyword>
<keyword evidence="2 4" id="KW-0863">Zinc-finger</keyword>
<evidence type="ECO:0000256" key="1">
    <source>
        <dbReference type="ARBA" id="ARBA00022723"/>
    </source>
</evidence>
<evidence type="ECO:0000256" key="2">
    <source>
        <dbReference type="ARBA" id="ARBA00022771"/>
    </source>
</evidence>
<dbReference type="GO" id="GO:0006457">
    <property type="term" value="P:protein folding"/>
    <property type="evidence" value="ECO:0007669"/>
    <property type="project" value="TreeGrafter"/>
</dbReference>
<dbReference type="STRING" id="1076256.A0A2H3BPW3"/>
<evidence type="ECO:0000259" key="5">
    <source>
        <dbReference type="PROSITE" id="PS51501"/>
    </source>
</evidence>
<accession>A0A2H3BPW3</accession>